<gene>
    <name evidence="2" type="ORF">GENT11_07040</name>
</gene>
<keyword evidence="1" id="KW-0732">Signal</keyword>
<proteinExistence type="predicted"/>
<keyword evidence="3" id="KW-1185">Reference proteome</keyword>
<reference evidence="2 3" key="1">
    <citation type="journal article" date="2022" name="Int. J. Syst. Evol. Microbiol.">
        <title>Flavobacterium ammonificans sp. nov. and Flavobacterium ammoniigenes sp. nov., ammonifying bacteria isolated from surface river water.</title>
        <authorList>
            <person name="Watanabe K."/>
            <person name="Kitamura T."/>
            <person name="Ogata Y."/>
            <person name="Shindo C."/>
            <person name="Suda W."/>
        </authorList>
    </citation>
    <scope>NUCLEOTIDE SEQUENCE [LARGE SCALE GENOMIC DNA]</scope>
    <source>
        <strain evidence="2 3">GENT11</strain>
    </source>
</reference>
<dbReference type="EMBL" id="AP025183">
    <property type="protein sequence ID" value="BDB52392.1"/>
    <property type="molecule type" value="Genomic_DNA"/>
</dbReference>
<organism evidence="2 3">
    <name type="scientific">Flavobacterium ammonificans</name>
    <dbReference type="NCBI Taxonomy" id="1751056"/>
    <lineage>
        <taxon>Bacteria</taxon>
        <taxon>Pseudomonadati</taxon>
        <taxon>Bacteroidota</taxon>
        <taxon>Flavobacteriia</taxon>
        <taxon>Flavobacteriales</taxon>
        <taxon>Flavobacteriaceae</taxon>
        <taxon>Flavobacterium</taxon>
    </lineage>
</organism>
<evidence type="ECO:0000256" key="1">
    <source>
        <dbReference type="SAM" id="SignalP"/>
    </source>
</evidence>
<sequence>MKKIYFCCLLLCQFIANAQTEIDGIMMSKNQLCTGAIFQYGAWSNYWEGTFKRDNQNLGTVSNNTISINGNYGVTDKLNVIVSLPYIATKASAGTLKGQNGLQDLSATIKYMPIEKTIGQGIYSVYTIAGISIPTTNYVADYLPLSIGLQSRTATFRLMGDYQRGNFFTTVSAAYQKRAAITIDRNTYFTTEMVYSNEVVMPDVININLRTGYRSGRLIAEAILDNQVTQGGFDITKNNMPFPSNTMNSLRIGMHTKYTFPGKEALSLVGGFNHVVDGRNVGQTNAIYAGFFYIINFNKKTQ</sequence>
<feature type="chain" id="PRO_5046137925" description="Transporter" evidence="1">
    <location>
        <begin position="19"/>
        <end position="302"/>
    </location>
</feature>
<evidence type="ECO:0000313" key="3">
    <source>
        <dbReference type="Proteomes" id="UP001319865"/>
    </source>
</evidence>
<dbReference type="RefSeq" id="WP_229331141.1">
    <property type="nucleotide sequence ID" value="NZ_AP025183.1"/>
</dbReference>
<name>A0ABM7UYB5_9FLAO</name>
<protein>
    <recommendedName>
        <fullName evidence="4">Transporter</fullName>
    </recommendedName>
</protein>
<feature type="signal peptide" evidence="1">
    <location>
        <begin position="1"/>
        <end position="18"/>
    </location>
</feature>
<dbReference type="Proteomes" id="UP001319865">
    <property type="component" value="Chromosome"/>
</dbReference>
<reference evidence="2 3" key="2">
    <citation type="journal article" date="2022" name="Microorganisms">
        <title>Complete Genome Sequences of Two Flavobacterium ammonificans Strains and a Flavobacterium ammoniigenes Strain of Ammonifying Bacterioplankton Isolated from Surface River Water.</title>
        <authorList>
            <person name="Suda W."/>
            <person name="Ogata Y."/>
            <person name="Shindo C."/>
            <person name="Watanabe K."/>
        </authorList>
    </citation>
    <scope>NUCLEOTIDE SEQUENCE [LARGE SCALE GENOMIC DNA]</scope>
    <source>
        <strain evidence="2 3">GENT11</strain>
    </source>
</reference>
<accession>A0ABM7UYB5</accession>
<evidence type="ECO:0008006" key="4">
    <source>
        <dbReference type="Google" id="ProtNLM"/>
    </source>
</evidence>
<evidence type="ECO:0000313" key="2">
    <source>
        <dbReference type="EMBL" id="BDB52392.1"/>
    </source>
</evidence>